<dbReference type="Gene3D" id="2.60.40.1930">
    <property type="match status" value="3"/>
</dbReference>
<keyword evidence="5" id="KW-0732">Signal</keyword>
<dbReference type="EMBL" id="PZQS01000013">
    <property type="protein sequence ID" value="PVD20025.1"/>
    <property type="molecule type" value="Genomic_DNA"/>
</dbReference>
<protein>
    <recommendedName>
        <fullName evidence="15">Alpha-2-macroglobulin domain-containing protein</fullName>
    </recommendedName>
</protein>
<evidence type="ECO:0000256" key="4">
    <source>
        <dbReference type="ARBA" id="ARBA00022690"/>
    </source>
</evidence>
<keyword evidence="6" id="KW-0722">Serine protease inhibitor</keyword>
<keyword evidence="8" id="KW-0325">Glycoprotein</keyword>
<dbReference type="GO" id="GO:0005615">
    <property type="term" value="C:extracellular space"/>
    <property type="evidence" value="ECO:0007669"/>
    <property type="project" value="InterPro"/>
</dbReference>
<dbReference type="Pfam" id="PF07677">
    <property type="entry name" value="A2M_recep"/>
    <property type="match status" value="1"/>
</dbReference>
<evidence type="ECO:0000256" key="6">
    <source>
        <dbReference type="ARBA" id="ARBA00022900"/>
    </source>
</evidence>
<dbReference type="SMART" id="SM01361">
    <property type="entry name" value="A2M_recep"/>
    <property type="match status" value="1"/>
</dbReference>
<dbReference type="InterPro" id="IPR014756">
    <property type="entry name" value="Ig_E-set"/>
</dbReference>
<accession>A0A2T7NFU4</accession>
<feature type="compositionally biased region" description="Basic and acidic residues" evidence="9">
    <location>
        <begin position="590"/>
        <end position="600"/>
    </location>
</feature>
<evidence type="ECO:0000259" key="12">
    <source>
        <dbReference type="SMART" id="SM01361"/>
    </source>
</evidence>
<sequence>MGGLMTKKDSGVWKNFGKAYRRIEAELEPLPQLLPPPQQPVQGYLFTMPGTLQAGATEQFCLTLHGITKTQTITVSFSLKYDKTGSFDTRNMTFTFNNGVSQCRDFDVMTYPGKYDVILFNETSAISKAFEVQIQKNNLITLVQTDKPIFKPGQLVKFRILTLLRNLRARKGEIESIFIMDPNNLRVKQFKNCIDITGIASLEFQLISEPKLGSWFITVTVDGEETKQGFEVAEYVLPRFEVNIQSQSYFTPTTEFIEGNVCAKYTYGKPVKGFLTLNFCARGYSSFDQNCAVKYTEIEGCYNYSVNISEVLSHYGFSYGRYFTIEASVREADTGVQVNKTIDGPRMATEQLKISFSDSSNNYFKPGLPVFGRVKVEKADGSPAPGEEILIAANDHKNDITLKKTFKTDVNGEIFYYICHGLKESTSSLSLTATALSYKDQEDVDYYRRMYQPRGYASLKQWFSPSLSYIKIPARKDSLKCRENLQVNIPYTHDGSKSNVTFYYQVLSRGRIILTGEKESPADSSPLDILELPVDLCLEPSPSPPPTSASIQPPPTPESDGRSDEPEPSTSPVSVESFSNNAPLESMDGEQLKSEEIDSPEGRDLRKKRFVYGNPPNETDIIVRSEVMASEVSSVLLDIPISAALSPKFSLLVFYIRDDGEVVADSMDYVVEPCFENEVKMQFSDETVLPGAETKISLSAAPGSLCSIGVVDKSVNILGGDHQITPETVFKKLGEYSLSRSGSYDYYDDSPYCKEQIQAREKSINFWEYGWWYTSEYVDAIEAFKRMGFAVLTNLNLETRPCKREPPVYYGLGAVNGLPGPIAVTSSVPSAPSLRSYFPETWLWDLVSVGETGMLELKKIVPHTITKWVGNSLCTSGEAGLGVSPLISLTAFQPFFLAFNLPYAAVRGERLPITITVYNYLDKCLNMLLTVDGMTNFKIHSARGNRDSFCLCGGQSSTKKFYITAQNIGKLPIFAGAEITSGGNCDSDVVIDSQYIGWKDSVQREIFVKAEGVTQQYSHNIYMCVEERAPKVEQMKLPLPNDMVEDSARGEVTVVGSTWLTAFVVQSFAQARPYIYIDDDDLEKSISYLRRVQGETGCFIERGQVFSSYMQGGLGRSNSENKEDSYGGTLTAYVLISLLQAGIDKKDSVTTNAIECINRELQRNPNIDTYSLALAAYAHVLYDQYSHQSLDLMSKLNSRAVDEGSVRYWKREGGTPEPVNSWYYYAAPSAEVEMTAYALLATILFYGAESVSKGQPIGYWLSSQQSAFGGYSSTQDTVVGLNALSEFATSVYFEGPTNMTVIVEGSGIHRDFQIQPVNSLELQIEPMKQMGSGLRIQASGSGCALVQANVRYNKLPSKLGIHNPKFELSVAAMPFRFGRNRCDRRSLVITFGVRDSETFSTGMTMLTIHTVSSWSVIPESLRELSSRFSILGIDRYEVSEQGVITFYLDQLDTRTRSFSLDLEQDREMAVSAPKPAEVQIYEYYERGEKNA</sequence>
<evidence type="ECO:0000256" key="2">
    <source>
        <dbReference type="ARBA" id="ARBA00010952"/>
    </source>
</evidence>
<dbReference type="Pfam" id="PF07678">
    <property type="entry name" value="TED_complement"/>
    <property type="match status" value="1"/>
</dbReference>
<dbReference type="SMART" id="SM01360">
    <property type="entry name" value="A2M"/>
    <property type="match status" value="1"/>
</dbReference>
<organism evidence="13 14">
    <name type="scientific">Pomacea canaliculata</name>
    <name type="common">Golden apple snail</name>
    <dbReference type="NCBI Taxonomy" id="400727"/>
    <lineage>
        <taxon>Eukaryota</taxon>
        <taxon>Metazoa</taxon>
        <taxon>Spiralia</taxon>
        <taxon>Lophotrochozoa</taxon>
        <taxon>Mollusca</taxon>
        <taxon>Gastropoda</taxon>
        <taxon>Caenogastropoda</taxon>
        <taxon>Architaenioglossa</taxon>
        <taxon>Ampullarioidea</taxon>
        <taxon>Ampullariidae</taxon>
        <taxon>Pomacea</taxon>
    </lineage>
</organism>
<dbReference type="STRING" id="400727.A0A2T7NFU4"/>
<dbReference type="Pfam" id="PF17789">
    <property type="entry name" value="MG4"/>
    <property type="match status" value="1"/>
</dbReference>
<dbReference type="Pfam" id="PF17791">
    <property type="entry name" value="MG3"/>
    <property type="match status" value="1"/>
</dbReference>
<dbReference type="Pfam" id="PF00207">
    <property type="entry name" value="A2M"/>
    <property type="match status" value="1"/>
</dbReference>
<feature type="compositionally biased region" description="Low complexity" evidence="9">
    <location>
        <begin position="568"/>
        <end position="579"/>
    </location>
</feature>
<dbReference type="Gene3D" id="6.20.50.160">
    <property type="match status" value="1"/>
</dbReference>
<evidence type="ECO:0000256" key="3">
    <source>
        <dbReference type="ARBA" id="ARBA00022525"/>
    </source>
</evidence>
<dbReference type="SUPFAM" id="SSF48239">
    <property type="entry name" value="Terpenoid cyclases/Protein prenyltransferases"/>
    <property type="match status" value="1"/>
</dbReference>
<dbReference type="InterPro" id="IPR041555">
    <property type="entry name" value="MG3"/>
</dbReference>
<dbReference type="InterPro" id="IPR013783">
    <property type="entry name" value="Ig-like_fold"/>
</dbReference>
<evidence type="ECO:0000259" key="11">
    <source>
        <dbReference type="SMART" id="SM01360"/>
    </source>
</evidence>
<dbReference type="InterPro" id="IPR011625">
    <property type="entry name" value="A2M_N_BRD"/>
</dbReference>
<comment type="similarity">
    <text evidence="2">Belongs to the protease inhibitor I39 (alpha-2-macroglobulin) family.</text>
</comment>
<dbReference type="Gene3D" id="2.20.130.20">
    <property type="match status" value="1"/>
</dbReference>
<comment type="subcellular location">
    <subcellularLocation>
        <location evidence="1">Secreted</location>
    </subcellularLocation>
</comment>
<dbReference type="InterPro" id="IPR001599">
    <property type="entry name" value="Macroglobln_a2"/>
</dbReference>
<dbReference type="SMART" id="SM01359">
    <property type="entry name" value="A2M_N_2"/>
    <property type="match status" value="1"/>
</dbReference>
<feature type="region of interest" description="Disordered" evidence="9">
    <location>
        <begin position="536"/>
        <end position="600"/>
    </location>
</feature>
<dbReference type="OrthoDB" id="9998011at2759"/>
<dbReference type="SUPFAM" id="SSF49410">
    <property type="entry name" value="Alpha-macroglobulin receptor domain"/>
    <property type="match status" value="1"/>
</dbReference>
<gene>
    <name evidence="13" type="ORF">C0Q70_20519</name>
</gene>
<dbReference type="Gene3D" id="1.50.10.20">
    <property type="match status" value="1"/>
</dbReference>
<feature type="domain" description="Alpha-2-macroglobulin bait region" evidence="10">
    <location>
        <begin position="470"/>
        <end position="718"/>
    </location>
</feature>
<evidence type="ECO:0000256" key="9">
    <source>
        <dbReference type="SAM" id="MobiDB-lite"/>
    </source>
</evidence>
<dbReference type="InterPro" id="IPR036595">
    <property type="entry name" value="A-macroglobulin_rcpt-bd_sf"/>
</dbReference>
<evidence type="ECO:0000256" key="7">
    <source>
        <dbReference type="ARBA" id="ARBA00023157"/>
    </source>
</evidence>
<evidence type="ECO:0000256" key="5">
    <source>
        <dbReference type="ARBA" id="ARBA00022729"/>
    </source>
</evidence>
<dbReference type="Gene3D" id="2.60.40.1940">
    <property type="match status" value="1"/>
</dbReference>
<keyword evidence="4" id="KW-0646">Protease inhibitor</keyword>
<comment type="caution">
    <text evidence="13">The sequence shown here is derived from an EMBL/GenBank/DDBJ whole genome shotgun (WGS) entry which is preliminary data.</text>
</comment>
<feature type="compositionally biased region" description="Pro residues" evidence="9">
    <location>
        <begin position="541"/>
        <end position="557"/>
    </location>
</feature>
<dbReference type="SUPFAM" id="SSF81296">
    <property type="entry name" value="E set domains"/>
    <property type="match status" value="1"/>
</dbReference>
<dbReference type="InterPro" id="IPR002890">
    <property type="entry name" value="MG2"/>
</dbReference>
<name>A0A2T7NFU4_POMCA</name>
<evidence type="ECO:0000256" key="8">
    <source>
        <dbReference type="ARBA" id="ARBA00023180"/>
    </source>
</evidence>
<dbReference type="InterPro" id="IPR011626">
    <property type="entry name" value="Alpha-macroglobulin_TED"/>
</dbReference>
<dbReference type="InterPro" id="IPR050473">
    <property type="entry name" value="A2M/Complement_sys"/>
</dbReference>
<evidence type="ECO:0008006" key="15">
    <source>
        <dbReference type="Google" id="ProtNLM"/>
    </source>
</evidence>
<dbReference type="InterPro" id="IPR040839">
    <property type="entry name" value="MG4"/>
</dbReference>
<feature type="domain" description="Alpha-macroglobulin receptor-binding" evidence="12">
    <location>
        <begin position="1401"/>
        <end position="1491"/>
    </location>
</feature>
<evidence type="ECO:0000313" key="13">
    <source>
        <dbReference type="EMBL" id="PVD20025.1"/>
    </source>
</evidence>
<feature type="domain" description="Alpha-2-macroglobulin" evidence="11">
    <location>
        <begin position="841"/>
        <end position="931"/>
    </location>
</feature>
<dbReference type="InterPro" id="IPR008930">
    <property type="entry name" value="Terpenoid_cyclase/PrenylTrfase"/>
</dbReference>
<dbReference type="Pfam" id="PF01835">
    <property type="entry name" value="MG2"/>
    <property type="match status" value="1"/>
</dbReference>
<dbReference type="PANTHER" id="PTHR11412:SF171">
    <property type="entry name" value="PREGNANCY ZONE PROTEIN-LIKE PROTEIN"/>
    <property type="match status" value="1"/>
</dbReference>
<evidence type="ECO:0000256" key="1">
    <source>
        <dbReference type="ARBA" id="ARBA00004613"/>
    </source>
</evidence>
<keyword evidence="3" id="KW-0964">Secreted</keyword>
<keyword evidence="14" id="KW-1185">Reference proteome</keyword>
<reference evidence="13 14" key="1">
    <citation type="submission" date="2018-04" db="EMBL/GenBank/DDBJ databases">
        <title>The genome of golden apple snail Pomacea canaliculata provides insight into stress tolerance and invasive adaptation.</title>
        <authorList>
            <person name="Liu C."/>
            <person name="Liu B."/>
            <person name="Ren Y."/>
            <person name="Zhang Y."/>
            <person name="Wang H."/>
            <person name="Li S."/>
            <person name="Jiang F."/>
            <person name="Yin L."/>
            <person name="Zhang G."/>
            <person name="Qian W."/>
            <person name="Fan W."/>
        </authorList>
    </citation>
    <scope>NUCLEOTIDE SEQUENCE [LARGE SCALE GENOMIC DNA]</scope>
    <source>
        <strain evidence="13">SZHN2017</strain>
        <tissue evidence="13">Muscle</tissue>
    </source>
</reference>
<proteinExistence type="inferred from homology"/>
<dbReference type="FunFam" id="2.60.40.1930:FF:000001">
    <property type="entry name" value="CD109 isoform 3"/>
    <property type="match status" value="1"/>
</dbReference>
<dbReference type="GO" id="GO:0004867">
    <property type="term" value="F:serine-type endopeptidase inhibitor activity"/>
    <property type="evidence" value="ECO:0007669"/>
    <property type="project" value="UniProtKB-KW"/>
</dbReference>
<keyword evidence="7" id="KW-1015">Disulfide bond</keyword>
<dbReference type="Gene3D" id="2.60.40.690">
    <property type="entry name" value="Alpha-macroglobulin, receptor-binding domain"/>
    <property type="match status" value="1"/>
</dbReference>
<dbReference type="Pfam" id="PF07703">
    <property type="entry name" value="A2M_BRD"/>
    <property type="match status" value="2"/>
</dbReference>
<dbReference type="InterPro" id="IPR009048">
    <property type="entry name" value="A-macroglobulin_rcpt-bd"/>
</dbReference>
<evidence type="ECO:0000259" key="10">
    <source>
        <dbReference type="SMART" id="SM01359"/>
    </source>
</evidence>
<evidence type="ECO:0000313" key="14">
    <source>
        <dbReference type="Proteomes" id="UP000245119"/>
    </source>
</evidence>
<dbReference type="Proteomes" id="UP000245119">
    <property type="component" value="Linkage Group LG13"/>
</dbReference>
<dbReference type="PANTHER" id="PTHR11412">
    <property type="entry name" value="MACROGLOBULIN / COMPLEMENT"/>
    <property type="match status" value="1"/>
</dbReference>
<dbReference type="Gene3D" id="2.60.40.10">
    <property type="entry name" value="Immunoglobulins"/>
    <property type="match status" value="2"/>
</dbReference>